<comment type="similarity">
    <text evidence="2">Belongs to the chromate ion transporter (CHR) (TC 2.A.51) family.</text>
</comment>
<comment type="subcellular location">
    <subcellularLocation>
        <location evidence="1">Cell membrane</location>
        <topology evidence="1">Multi-pass membrane protein</topology>
    </subcellularLocation>
</comment>
<reference evidence="8" key="1">
    <citation type="journal article" date="2016" name="Genome Announc.">
        <title>Draft Genome Sequence of the Syntrophic Lactate-Degrading Bacterium Tepidanaerobacter syntrophicus JLT.</title>
        <authorList>
            <person name="Matsuura N."/>
            <person name="Ohashi A."/>
            <person name="Tourlousse D.M."/>
            <person name="Sekiguchi Y."/>
        </authorList>
    </citation>
    <scope>NUCLEOTIDE SEQUENCE [LARGE SCALE GENOMIC DNA]</scope>
    <source>
        <strain evidence="8">JL</strain>
    </source>
</reference>
<dbReference type="InterPro" id="IPR052518">
    <property type="entry name" value="CHR_Transporter"/>
</dbReference>
<dbReference type="EMBL" id="DF977002">
    <property type="protein sequence ID" value="GAQ25739.1"/>
    <property type="molecule type" value="Genomic_DNA"/>
</dbReference>
<dbReference type="RefSeq" id="WP_059033191.1">
    <property type="nucleotide sequence ID" value="NZ_BSDN01000012.1"/>
</dbReference>
<dbReference type="OrthoDB" id="9788907at2"/>
<keyword evidence="4 7" id="KW-0812">Transmembrane</keyword>
<dbReference type="AlphaFoldDB" id="A0A0U9HHZ6"/>
<evidence type="ECO:0000256" key="6">
    <source>
        <dbReference type="ARBA" id="ARBA00023136"/>
    </source>
</evidence>
<dbReference type="GO" id="GO:0015109">
    <property type="term" value="F:chromate transmembrane transporter activity"/>
    <property type="evidence" value="ECO:0007669"/>
    <property type="project" value="InterPro"/>
</dbReference>
<protein>
    <submittedName>
        <fullName evidence="8">Chromate transporter</fullName>
    </submittedName>
</protein>
<feature type="transmembrane region" description="Helical" evidence="7">
    <location>
        <begin position="145"/>
        <end position="164"/>
    </location>
</feature>
<dbReference type="PANTHER" id="PTHR43663:SF1">
    <property type="entry name" value="CHROMATE TRANSPORTER"/>
    <property type="match status" value="1"/>
</dbReference>
<dbReference type="Pfam" id="PF02417">
    <property type="entry name" value="Chromate_transp"/>
    <property type="match status" value="1"/>
</dbReference>
<dbReference type="Proteomes" id="UP000062160">
    <property type="component" value="Unassembled WGS sequence"/>
</dbReference>
<evidence type="ECO:0000256" key="5">
    <source>
        <dbReference type="ARBA" id="ARBA00022989"/>
    </source>
</evidence>
<keyword evidence="9" id="KW-1185">Reference proteome</keyword>
<dbReference type="PANTHER" id="PTHR43663">
    <property type="entry name" value="CHROMATE TRANSPORT PROTEIN-RELATED"/>
    <property type="match status" value="1"/>
</dbReference>
<dbReference type="STRING" id="224999.GCA_001485475_01775"/>
<sequence>MIYIRLFVEFFKAGLFAIGGGLATIPFLQDISEKTGWFSLRELVDMIAISESTPGPIGINMATYAGYKTAKFAGAIIAVVGEVTPSIIIIVLIAYYYMRFSEQPLVKAGFYGVRPAVTGLIAAAGFEVAKIALFNIEAYLKTHNLFALFNLKSIALFAIIVFLMNKYKKHPIYFLVGAAIIGIVFKF</sequence>
<evidence type="ECO:0000256" key="1">
    <source>
        <dbReference type="ARBA" id="ARBA00004651"/>
    </source>
</evidence>
<evidence type="ECO:0000313" key="8">
    <source>
        <dbReference type="EMBL" id="GAQ25739.1"/>
    </source>
</evidence>
<dbReference type="GO" id="GO:0005886">
    <property type="term" value="C:plasma membrane"/>
    <property type="evidence" value="ECO:0007669"/>
    <property type="project" value="UniProtKB-SubCell"/>
</dbReference>
<proteinExistence type="inferred from homology"/>
<evidence type="ECO:0000256" key="7">
    <source>
        <dbReference type="SAM" id="Phobius"/>
    </source>
</evidence>
<gene>
    <name evidence="8" type="ORF">TSYNT_8276</name>
</gene>
<organism evidence="8">
    <name type="scientific">Tepidanaerobacter syntrophicus</name>
    <dbReference type="NCBI Taxonomy" id="224999"/>
    <lineage>
        <taxon>Bacteria</taxon>
        <taxon>Bacillati</taxon>
        <taxon>Bacillota</taxon>
        <taxon>Clostridia</taxon>
        <taxon>Thermosediminibacterales</taxon>
        <taxon>Tepidanaerobacteraceae</taxon>
        <taxon>Tepidanaerobacter</taxon>
    </lineage>
</organism>
<accession>A0A0U9HHZ6</accession>
<dbReference type="InterPro" id="IPR003370">
    <property type="entry name" value="Chromate_transpt"/>
</dbReference>
<feature type="transmembrane region" description="Helical" evidence="7">
    <location>
        <begin position="72"/>
        <end position="98"/>
    </location>
</feature>
<keyword evidence="6 7" id="KW-0472">Membrane</keyword>
<feature type="transmembrane region" description="Helical" evidence="7">
    <location>
        <begin position="110"/>
        <end position="133"/>
    </location>
</feature>
<feature type="transmembrane region" description="Helical" evidence="7">
    <location>
        <begin position="6"/>
        <end position="28"/>
    </location>
</feature>
<keyword evidence="5 7" id="KW-1133">Transmembrane helix</keyword>
<feature type="transmembrane region" description="Helical" evidence="7">
    <location>
        <begin position="170"/>
        <end position="185"/>
    </location>
</feature>
<keyword evidence="3" id="KW-1003">Cell membrane</keyword>
<evidence type="ECO:0000256" key="4">
    <source>
        <dbReference type="ARBA" id="ARBA00022692"/>
    </source>
</evidence>
<evidence type="ECO:0000256" key="2">
    <source>
        <dbReference type="ARBA" id="ARBA00005262"/>
    </source>
</evidence>
<name>A0A0U9HHZ6_9FIRM</name>
<evidence type="ECO:0000256" key="3">
    <source>
        <dbReference type="ARBA" id="ARBA00022475"/>
    </source>
</evidence>
<evidence type="ECO:0000313" key="9">
    <source>
        <dbReference type="Proteomes" id="UP000062160"/>
    </source>
</evidence>